<dbReference type="AlphaFoldDB" id="A0AAN1T0Z6"/>
<comment type="subcellular location">
    <subcellularLocation>
        <location evidence="1">Membrane</location>
        <topology evidence="1">Multi-pass membrane protein</topology>
    </subcellularLocation>
</comment>
<dbReference type="Pfam" id="PF04932">
    <property type="entry name" value="Wzy_C"/>
    <property type="match status" value="1"/>
</dbReference>
<organism evidence="7 8">
    <name type="scientific">Ferrigenium kumadai</name>
    <dbReference type="NCBI Taxonomy" id="1682490"/>
    <lineage>
        <taxon>Bacteria</taxon>
        <taxon>Pseudomonadati</taxon>
        <taxon>Pseudomonadota</taxon>
        <taxon>Betaproteobacteria</taxon>
        <taxon>Nitrosomonadales</taxon>
        <taxon>Gallionellaceae</taxon>
        <taxon>Ferrigenium</taxon>
    </lineage>
</organism>
<accession>A0AAN1T0Z6</accession>
<evidence type="ECO:0000256" key="4">
    <source>
        <dbReference type="ARBA" id="ARBA00023136"/>
    </source>
</evidence>
<feature type="transmembrane region" description="Helical" evidence="5">
    <location>
        <begin position="44"/>
        <end position="63"/>
    </location>
</feature>
<evidence type="ECO:0000259" key="6">
    <source>
        <dbReference type="Pfam" id="PF04932"/>
    </source>
</evidence>
<protein>
    <submittedName>
        <fullName evidence="7">O-antigen biosynthesis protein</fullName>
    </submittedName>
</protein>
<dbReference type="EMBL" id="AP019536">
    <property type="protein sequence ID" value="BBJ00629.1"/>
    <property type="molecule type" value="Genomic_DNA"/>
</dbReference>
<feature type="domain" description="O-antigen ligase-related" evidence="6">
    <location>
        <begin position="175"/>
        <end position="335"/>
    </location>
</feature>
<feature type="transmembrane region" description="Helical" evidence="5">
    <location>
        <begin position="380"/>
        <end position="396"/>
    </location>
</feature>
<dbReference type="Proteomes" id="UP001319121">
    <property type="component" value="Chromosome"/>
</dbReference>
<evidence type="ECO:0000256" key="1">
    <source>
        <dbReference type="ARBA" id="ARBA00004141"/>
    </source>
</evidence>
<reference evidence="7 8" key="1">
    <citation type="submission" date="2019-03" db="EMBL/GenBank/DDBJ databases">
        <title>Complete genome sequence of Ferrigenium kumadai strain An22, a microaerophilic iron-oxidizing bacterium isolated from a paddy field soil.</title>
        <authorList>
            <person name="Watanabe T."/>
            <person name="Asakawa S."/>
        </authorList>
    </citation>
    <scope>NUCLEOTIDE SEQUENCE [LARGE SCALE GENOMIC DNA]</scope>
    <source>
        <strain evidence="7 8">An22</strain>
    </source>
</reference>
<feature type="transmembrane region" description="Helical" evidence="5">
    <location>
        <begin position="102"/>
        <end position="122"/>
    </location>
</feature>
<dbReference type="PANTHER" id="PTHR37422">
    <property type="entry name" value="TEICHURONIC ACID BIOSYNTHESIS PROTEIN TUAE"/>
    <property type="match status" value="1"/>
</dbReference>
<feature type="transmembrane region" description="Helical" evidence="5">
    <location>
        <begin position="6"/>
        <end position="32"/>
    </location>
</feature>
<feature type="transmembrane region" description="Helical" evidence="5">
    <location>
        <begin position="193"/>
        <end position="212"/>
    </location>
</feature>
<sequence length="401" mass="44211">MSTILIGFTVPISVALDNLLLAVVLLGAIFNARAVWQLGAHHPVARAALLLFGWLFVAMFYGTASLSEAAGILGKYLDLAFIPLFMLLLTGPRERQWAQYSFLASMGLTLLLSYLVGLGILAPQHWMCADAGTANPVIFHSHITQNNMMAFAAFLALLNMRKAFSRRAQLAWGVFALLAMVNVLFMVQGRTGYMILSILLAWSAWSALCGYFRSRGKVCGWKQGLGLLLALVGFALAAYYTSPRLSERVSQVSAEYQVWQPNRGGDSSTGLRLDFYYNTLHIVQQHPLFGVGTGGFPEAYAQQTQGKDVMKIRNPHNEYLMIAAQTGVFGLLLLLHLFYAQWRNAPGLDTPFERDAARGLVLAYMVNCLFNSALLDHADGLFFAFMTAVLFAGMNREKKIG</sequence>
<dbReference type="GO" id="GO:0016020">
    <property type="term" value="C:membrane"/>
    <property type="evidence" value="ECO:0007669"/>
    <property type="project" value="UniProtKB-SubCell"/>
</dbReference>
<evidence type="ECO:0000313" key="7">
    <source>
        <dbReference type="EMBL" id="BBJ00629.1"/>
    </source>
</evidence>
<proteinExistence type="predicted"/>
<evidence type="ECO:0000256" key="2">
    <source>
        <dbReference type="ARBA" id="ARBA00022692"/>
    </source>
</evidence>
<feature type="transmembrane region" description="Helical" evidence="5">
    <location>
        <begin position="69"/>
        <end position="90"/>
    </location>
</feature>
<dbReference type="KEGG" id="fku:FGKAn22_23210"/>
<dbReference type="InterPro" id="IPR051533">
    <property type="entry name" value="WaaL-like"/>
</dbReference>
<evidence type="ECO:0000313" key="8">
    <source>
        <dbReference type="Proteomes" id="UP001319121"/>
    </source>
</evidence>
<keyword evidence="8" id="KW-1185">Reference proteome</keyword>
<keyword evidence="3 5" id="KW-1133">Transmembrane helix</keyword>
<name>A0AAN1T0Z6_9PROT</name>
<dbReference type="PANTHER" id="PTHR37422:SF13">
    <property type="entry name" value="LIPOPOLYSACCHARIDE BIOSYNTHESIS PROTEIN PA4999-RELATED"/>
    <property type="match status" value="1"/>
</dbReference>
<feature type="transmembrane region" description="Helical" evidence="5">
    <location>
        <begin position="170"/>
        <end position="187"/>
    </location>
</feature>
<keyword evidence="4 5" id="KW-0472">Membrane</keyword>
<evidence type="ECO:0000256" key="5">
    <source>
        <dbReference type="SAM" id="Phobius"/>
    </source>
</evidence>
<dbReference type="InterPro" id="IPR007016">
    <property type="entry name" value="O-antigen_ligase-rel_domated"/>
</dbReference>
<gene>
    <name evidence="7" type="ORF">FGKAn22_23210</name>
</gene>
<feature type="transmembrane region" description="Helical" evidence="5">
    <location>
        <begin position="319"/>
        <end position="340"/>
    </location>
</feature>
<evidence type="ECO:0000256" key="3">
    <source>
        <dbReference type="ARBA" id="ARBA00022989"/>
    </source>
</evidence>
<feature type="transmembrane region" description="Helical" evidence="5">
    <location>
        <begin position="137"/>
        <end position="158"/>
    </location>
</feature>
<keyword evidence="2 5" id="KW-0812">Transmembrane</keyword>